<dbReference type="PANTHER" id="PTHR30545">
    <property type="entry name" value="SUGAR FERMENTATION STIMULATION PROTEIN A"/>
    <property type="match status" value="1"/>
</dbReference>
<dbReference type="EMBL" id="FQZL01000018">
    <property type="protein sequence ID" value="SHJ37091.1"/>
    <property type="molecule type" value="Genomic_DNA"/>
</dbReference>
<dbReference type="Pfam" id="PF17746">
    <property type="entry name" value="SfsA_N"/>
    <property type="match status" value="1"/>
</dbReference>
<proteinExistence type="inferred from homology"/>
<evidence type="ECO:0000259" key="2">
    <source>
        <dbReference type="Pfam" id="PF03749"/>
    </source>
</evidence>
<dbReference type="RefSeq" id="WP_073049831.1">
    <property type="nucleotide sequence ID" value="NZ_FQZL01000018.1"/>
</dbReference>
<dbReference type="NCBIfam" id="TIGR00230">
    <property type="entry name" value="sfsA"/>
    <property type="match status" value="1"/>
</dbReference>
<protein>
    <recommendedName>
        <fullName evidence="1">Sugar fermentation stimulation protein homolog</fullName>
    </recommendedName>
</protein>
<organism evidence="4 5">
    <name type="scientific">Dethiosulfatibacter aminovorans DSM 17477</name>
    <dbReference type="NCBI Taxonomy" id="1121476"/>
    <lineage>
        <taxon>Bacteria</taxon>
        <taxon>Bacillati</taxon>
        <taxon>Bacillota</taxon>
        <taxon>Tissierellia</taxon>
        <taxon>Dethiosulfatibacter</taxon>
    </lineage>
</organism>
<dbReference type="STRING" id="1121476.SAMN02745751_02408"/>
<dbReference type="PANTHER" id="PTHR30545:SF2">
    <property type="entry name" value="SUGAR FERMENTATION STIMULATION PROTEIN A"/>
    <property type="match status" value="1"/>
</dbReference>
<keyword evidence="5" id="KW-1185">Reference proteome</keyword>
<dbReference type="AlphaFoldDB" id="A0A1M6IRI9"/>
<dbReference type="InterPro" id="IPR040452">
    <property type="entry name" value="SfsA_C"/>
</dbReference>
<dbReference type="OrthoDB" id="9802365at2"/>
<name>A0A1M6IRI9_9FIRM</name>
<evidence type="ECO:0000313" key="4">
    <source>
        <dbReference type="EMBL" id="SHJ37091.1"/>
    </source>
</evidence>
<dbReference type="GO" id="GO:0003677">
    <property type="term" value="F:DNA binding"/>
    <property type="evidence" value="ECO:0007669"/>
    <property type="project" value="InterPro"/>
</dbReference>
<sequence length="232" mass="26706">MKYQDMVQGIFLGRPNRFIAEVIVEGKQHTVHVKNTGRCREILIKGTKVYLQESDNPKRKTRFSLISACKGDMLINIDSQVPNKVVYDAFKNKQIEGYEDIVILKREKTYGNSRFDLYYEREDGRRGFVEVKGVTLEKDGISMFPDAPTERGRKHLLELVDARKKGYECAVFFLIQINDIQKFTPNSEMDPRFADALKTVEEAGVDILVYNSKVSADEIKIDRKGEYSLDGY</sequence>
<dbReference type="Proteomes" id="UP000184052">
    <property type="component" value="Unassembled WGS sequence"/>
</dbReference>
<reference evidence="4 5" key="1">
    <citation type="submission" date="2016-11" db="EMBL/GenBank/DDBJ databases">
        <authorList>
            <person name="Jaros S."/>
            <person name="Januszkiewicz K."/>
            <person name="Wedrychowicz H."/>
        </authorList>
    </citation>
    <scope>NUCLEOTIDE SEQUENCE [LARGE SCALE GENOMIC DNA]</scope>
    <source>
        <strain evidence="4 5">DSM 17477</strain>
    </source>
</reference>
<feature type="domain" description="SfsA N-terminal OB" evidence="3">
    <location>
        <begin position="12"/>
        <end position="77"/>
    </location>
</feature>
<dbReference type="InterPro" id="IPR041465">
    <property type="entry name" value="SfsA_N"/>
</dbReference>
<gene>
    <name evidence="1" type="primary">sfsA</name>
    <name evidence="4" type="ORF">SAMN02745751_02408</name>
</gene>
<dbReference type="InterPro" id="IPR005224">
    <property type="entry name" value="SfsA"/>
</dbReference>
<evidence type="ECO:0000256" key="1">
    <source>
        <dbReference type="HAMAP-Rule" id="MF_00095"/>
    </source>
</evidence>
<dbReference type="HAMAP" id="MF_00095">
    <property type="entry name" value="SfsA"/>
    <property type="match status" value="1"/>
</dbReference>
<evidence type="ECO:0000313" key="5">
    <source>
        <dbReference type="Proteomes" id="UP000184052"/>
    </source>
</evidence>
<comment type="similarity">
    <text evidence="1">Belongs to the SfsA family.</text>
</comment>
<dbReference type="Pfam" id="PF03749">
    <property type="entry name" value="SfsA"/>
    <property type="match status" value="1"/>
</dbReference>
<dbReference type="CDD" id="cd22359">
    <property type="entry name" value="SfsA-like_bacterial"/>
    <property type="match status" value="1"/>
</dbReference>
<dbReference type="Gene3D" id="2.40.50.580">
    <property type="match status" value="1"/>
</dbReference>
<accession>A0A1M6IRI9</accession>
<dbReference type="Gene3D" id="3.40.1350.60">
    <property type="match status" value="1"/>
</dbReference>
<feature type="domain" description="Sugar fermentation stimulation protein C-terminal" evidence="2">
    <location>
        <begin position="80"/>
        <end position="217"/>
    </location>
</feature>
<evidence type="ECO:0000259" key="3">
    <source>
        <dbReference type="Pfam" id="PF17746"/>
    </source>
</evidence>